<feature type="transmembrane region" description="Helical" evidence="5">
    <location>
        <begin position="29"/>
        <end position="50"/>
    </location>
</feature>
<evidence type="ECO:0000256" key="1">
    <source>
        <dbReference type="ARBA" id="ARBA00004127"/>
    </source>
</evidence>
<keyword evidence="3 5" id="KW-1133">Transmembrane helix</keyword>
<keyword evidence="2 5" id="KW-0812">Transmembrane</keyword>
<dbReference type="PANTHER" id="PTHR12714">
    <property type="entry name" value="PROTEIN-S ISOPRENYLCYSTEINE O-METHYLTRANSFERASE"/>
    <property type="match status" value="1"/>
</dbReference>
<gene>
    <name evidence="6" type="ORF">HXL68_02820</name>
</gene>
<reference evidence="6" key="1">
    <citation type="submission" date="2020-04" db="EMBL/GenBank/DDBJ databases">
        <title>Deep metagenomics examines the oral microbiome during advanced dental caries in children, revealing novel taxa and co-occurrences with host molecules.</title>
        <authorList>
            <person name="Baker J.L."/>
            <person name="Morton J.T."/>
            <person name="Dinis M."/>
            <person name="Alvarez R."/>
            <person name="Tran N.C."/>
            <person name="Knight R."/>
            <person name="Edlund A."/>
        </authorList>
    </citation>
    <scope>NUCLEOTIDE SEQUENCE</scope>
    <source>
        <strain evidence="6">JCVI_32_bin.24</strain>
    </source>
</reference>
<dbReference type="GO" id="GO:0012505">
    <property type="term" value="C:endomembrane system"/>
    <property type="evidence" value="ECO:0007669"/>
    <property type="project" value="UniProtKB-SubCell"/>
</dbReference>
<protein>
    <submittedName>
        <fullName evidence="6">Isoprenylcysteine carboxylmethyltransferase family protein</fullName>
    </submittedName>
</protein>
<name>A0A930G0J7_9RHOO</name>
<dbReference type="Pfam" id="PF04191">
    <property type="entry name" value="PEMT"/>
    <property type="match status" value="1"/>
</dbReference>
<evidence type="ECO:0000313" key="7">
    <source>
        <dbReference type="Proteomes" id="UP000718593"/>
    </source>
</evidence>
<keyword evidence="4 5" id="KW-0472">Membrane</keyword>
<organism evidence="6 7">
    <name type="scientific">Dechloromonas agitata</name>
    <dbReference type="NCBI Taxonomy" id="73030"/>
    <lineage>
        <taxon>Bacteria</taxon>
        <taxon>Pseudomonadati</taxon>
        <taxon>Pseudomonadota</taxon>
        <taxon>Betaproteobacteria</taxon>
        <taxon>Rhodocyclales</taxon>
        <taxon>Azonexaceae</taxon>
        <taxon>Dechloromonas</taxon>
    </lineage>
</organism>
<sequence length="182" mass="20641">MSDLHLFIAGSLVLVWWSRKPLSKPGSHGFYRFFAWEAILGLLTLNHAVWGTDPYSPHQFTSWLLMLTSIALVILGVSTLKRDGAPDARRDDRSFYEFEKTTQLVSHGIFGYIRHPMYASLLALAWGAYFQDPSLPGTLLALSASVALWLTATTDERECLAYFGPEYAAYMQRTKRFIPFLL</sequence>
<comment type="caution">
    <text evidence="6">The sequence shown here is derived from an EMBL/GenBank/DDBJ whole genome shotgun (WGS) entry which is preliminary data.</text>
</comment>
<evidence type="ECO:0000256" key="2">
    <source>
        <dbReference type="ARBA" id="ARBA00022692"/>
    </source>
</evidence>
<dbReference type="PANTHER" id="PTHR12714:SF9">
    <property type="entry name" value="PROTEIN-S-ISOPRENYLCYSTEINE O-METHYLTRANSFERASE"/>
    <property type="match status" value="1"/>
</dbReference>
<dbReference type="GO" id="GO:0016740">
    <property type="term" value="F:transferase activity"/>
    <property type="evidence" value="ECO:0007669"/>
    <property type="project" value="UniProtKB-ARBA"/>
</dbReference>
<proteinExistence type="predicted"/>
<evidence type="ECO:0000256" key="5">
    <source>
        <dbReference type="SAM" id="Phobius"/>
    </source>
</evidence>
<evidence type="ECO:0000256" key="4">
    <source>
        <dbReference type="ARBA" id="ARBA00023136"/>
    </source>
</evidence>
<feature type="transmembrane region" description="Helical" evidence="5">
    <location>
        <begin position="62"/>
        <end position="80"/>
    </location>
</feature>
<accession>A0A930G0J7</accession>
<evidence type="ECO:0000256" key="3">
    <source>
        <dbReference type="ARBA" id="ARBA00022989"/>
    </source>
</evidence>
<dbReference type="InterPro" id="IPR007318">
    <property type="entry name" value="Phopholipid_MeTrfase"/>
</dbReference>
<dbReference type="Gene3D" id="1.20.120.1630">
    <property type="match status" value="1"/>
</dbReference>
<dbReference type="Proteomes" id="UP000718593">
    <property type="component" value="Unassembled WGS sequence"/>
</dbReference>
<dbReference type="AlphaFoldDB" id="A0A930G0J7"/>
<dbReference type="EMBL" id="JABZMI010000026">
    <property type="protein sequence ID" value="MBF1163952.1"/>
    <property type="molecule type" value="Genomic_DNA"/>
</dbReference>
<evidence type="ECO:0000313" key="6">
    <source>
        <dbReference type="EMBL" id="MBF1163952.1"/>
    </source>
</evidence>
<comment type="subcellular location">
    <subcellularLocation>
        <location evidence="1">Endomembrane system</location>
        <topology evidence="1">Multi-pass membrane protein</topology>
    </subcellularLocation>
</comment>